<keyword evidence="2" id="KW-0472">Membrane</keyword>
<gene>
    <name evidence="3" type="ORF">H5411_45520</name>
</gene>
<dbReference type="AlphaFoldDB" id="A0A8E1W915"/>
<feature type="transmembrane region" description="Helical" evidence="2">
    <location>
        <begin position="121"/>
        <end position="139"/>
    </location>
</feature>
<accession>A0A8E1W915</accession>
<name>A0A8E1W915_9PSEU</name>
<dbReference type="RefSeq" id="WP_183127910.1">
    <property type="nucleotide sequence ID" value="NZ_JACJHR010000170.1"/>
</dbReference>
<evidence type="ECO:0000313" key="3">
    <source>
        <dbReference type="EMBL" id="MBB2506351.1"/>
    </source>
</evidence>
<feature type="transmembrane region" description="Helical" evidence="2">
    <location>
        <begin position="68"/>
        <end position="86"/>
    </location>
</feature>
<dbReference type="Proteomes" id="UP000550260">
    <property type="component" value="Unassembled WGS sequence"/>
</dbReference>
<keyword evidence="2" id="KW-1133">Transmembrane helix</keyword>
<evidence type="ECO:0000256" key="1">
    <source>
        <dbReference type="SAM" id="MobiDB-lite"/>
    </source>
</evidence>
<feature type="region of interest" description="Disordered" evidence="1">
    <location>
        <begin position="161"/>
        <end position="181"/>
    </location>
</feature>
<proteinExistence type="predicted"/>
<dbReference type="EMBL" id="JACJHR010000170">
    <property type="protein sequence ID" value="MBB2506351.1"/>
    <property type="molecule type" value="Genomic_DNA"/>
</dbReference>
<evidence type="ECO:0000256" key="2">
    <source>
        <dbReference type="SAM" id="Phobius"/>
    </source>
</evidence>
<comment type="caution">
    <text evidence="3">The sequence shown here is derived from an EMBL/GenBank/DDBJ whole genome shotgun (WGS) entry which is preliminary data.</text>
</comment>
<evidence type="ECO:0000313" key="4">
    <source>
        <dbReference type="Proteomes" id="UP000550260"/>
    </source>
</evidence>
<reference evidence="3 4" key="1">
    <citation type="submission" date="2020-08" db="EMBL/GenBank/DDBJ databases">
        <title>Amycolatopsis echigonensis JCM 21831.</title>
        <authorList>
            <person name="Tedsree N."/>
            <person name="Kuncharoen N."/>
            <person name="Likhitwitayawuid K."/>
            <person name="Tanasupawat S."/>
        </authorList>
    </citation>
    <scope>NUCLEOTIDE SEQUENCE [LARGE SCALE GENOMIC DNA]</scope>
    <source>
        <strain evidence="3 4">JCM 21831</strain>
    </source>
</reference>
<organism evidence="3 4">
    <name type="scientific">Amycolatopsis echigonensis</name>
    <dbReference type="NCBI Taxonomy" id="2576905"/>
    <lineage>
        <taxon>Bacteria</taxon>
        <taxon>Bacillati</taxon>
        <taxon>Actinomycetota</taxon>
        <taxon>Actinomycetes</taxon>
        <taxon>Pseudonocardiales</taxon>
        <taxon>Pseudonocardiaceae</taxon>
        <taxon>Amycolatopsis</taxon>
    </lineage>
</organism>
<sequence length="207" mass="22150">MSTDYPTPRAGVLTTAVWGLLGIRWTFDVAAGQLRWHFTSPTMQAWAPLVGVWTALPILGVTGAAATYLSAAAVLIVVYAAEALAARGGKVGSPSSRWGEIGTWISFGAGLAQSVDMGARHRVICCAGLLLVFLMRWAAHRLQKFSREFRRLADAVARLSDQNGVGEPEPDPEPSEMASSASWNVVPLLAAKRARRNPRTNGSKHAA</sequence>
<keyword evidence="2" id="KW-0812">Transmembrane</keyword>
<protein>
    <submittedName>
        <fullName evidence="3">Uncharacterized protein</fullName>
    </submittedName>
</protein>